<reference evidence="8" key="1">
    <citation type="submission" date="2014-11" db="EMBL/GenBank/DDBJ databases">
        <authorList>
            <person name="Otto D Thomas"/>
            <person name="Naeem Raeece"/>
        </authorList>
    </citation>
    <scope>NUCLEOTIDE SEQUENCE</scope>
</reference>
<dbReference type="GO" id="GO:0005975">
    <property type="term" value="P:carbohydrate metabolic process"/>
    <property type="evidence" value="ECO:0007669"/>
    <property type="project" value="InterPro"/>
</dbReference>
<evidence type="ECO:0000256" key="6">
    <source>
        <dbReference type="PIRSR" id="PIRSR016020-1"/>
    </source>
</evidence>
<evidence type="ECO:0000256" key="2">
    <source>
        <dbReference type="ARBA" id="ARBA00005866"/>
    </source>
</evidence>
<dbReference type="InterPro" id="IPR014718">
    <property type="entry name" value="GH-type_carb-bd"/>
</dbReference>
<dbReference type="InterPro" id="IPR011013">
    <property type="entry name" value="Gal_mutarotase_sf_dom"/>
</dbReference>
<keyword evidence="4 5" id="KW-0413">Isomerase</keyword>
<dbReference type="SUPFAM" id="SSF74650">
    <property type="entry name" value="Galactose mutarotase-like"/>
    <property type="match status" value="1"/>
</dbReference>
<dbReference type="GO" id="GO:0047938">
    <property type="term" value="F:glucose-6-phosphate 1-epimerase activity"/>
    <property type="evidence" value="ECO:0007669"/>
    <property type="project" value="UniProtKB-UniRule"/>
</dbReference>
<comment type="similarity">
    <text evidence="2 5">Belongs to the glucose-6-phosphate 1-epimerase family.</text>
</comment>
<dbReference type="AlphaFoldDB" id="A0A0G4HKZ2"/>
<dbReference type="VEuPathDB" id="CryptoDB:Cvel_7357"/>
<dbReference type="PIRSF" id="PIRSF016020">
    <property type="entry name" value="PHexose_mutarotase"/>
    <property type="match status" value="1"/>
</dbReference>
<dbReference type="InterPro" id="IPR025532">
    <property type="entry name" value="G6P_1-epimerase"/>
</dbReference>
<dbReference type="Pfam" id="PF01263">
    <property type="entry name" value="Aldose_epim"/>
    <property type="match status" value="1"/>
</dbReference>
<evidence type="ECO:0000256" key="4">
    <source>
        <dbReference type="ARBA" id="ARBA00023235"/>
    </source>
</evidence>
<evidence type="ECO:0000256" key="1">
    <source>
        <dbReference type="ARBA" id="ARBA00001096"/>
    </source>
</evidence>
<dbReference type="EC" id="5.1.3.15" evidence="3 5"/>
<dbReference type="PhylomeDB" id="A0A0G4HKZ2"/>
<dbReference type="GO" id="GO:0030246">
    <property type="term" value="F:carbohydrate binding"/>
    <property type="evidence" value="ECO:0007669"/>
    <property type="project" value="UniProtKB-UniRule"/>
</dbReference>
<organism evidence="8">
    <name type="scientific">Chromera velia CCMP2878</name>
    <dbReference type="NCBI Taxonomy" id="1169474"/>
    <lineage>
        <taxon>Eukaryota</taxon>
        <taxon>Sar</taxon>
        <taxon>Alveolata</taxon>
        <taxon>Colpodellida</taxon>
        <taxon>Chromeraceae</taxon>
        <taxon>Chromera</taxon>
    </lineage>
</organism>
<evidence type="ECO:0000256" key="7">
    <source>
        <dbReference type="SAM" id="SignalP"/>
    </source>
</evidence>
<evidence type="ECO:0000256" key="3">
    <source>
        <dbReference type="ARBA" id="ARBA00012083"/>
    </source>
</evidence>
<dbReference type="GO" id="GO:0005737">
    <property type="term" value="C:cytoplasm"/>
    <property type="evidence" value="ECO:0007669"/>
    <property type="project" value="TreeGrafter"/>
</dbReference>
<feature type="active site" evidence="6">
    <location>
        <position position="304"/>
    </location>
</feature>
<dbReference type="Gene3D" id="2.70.98.10">
    <property type="match status" value="1"/>
</dbReference>
<gene>
    <name evidence="8" type="ORF">Cvel_7357</name>
</gene>
<evidence type="ECO:0000256" key="5">
    <source>
        <dbReference type="PIRNR" id="PIRNR016020"/>
    </source>
</evidence>
<dbReference type="PANTHER" id="PTHR11122">
    <property type="entry name" value="APOSPORY-ASSOCIATED PROTEIN C-RELATED"/>
    <property type="match status" value="1"/>
</dbReference>
<dbReference type="EMBL" id="CDMZ01003067">
    <property type="protein sequence ID" value="CEM44983.1"/>
    <property type="molecule type" value="Genomic_DNA"/>
</dbReference>
<accession>A0A0G4HKZ2</accession>
<sequence>MGSILCSCLITTVALSSLGAAFRLHAQDVRPRTRRPAPLGRTSLRMGTLERYDDGGLKYVVLKDGDVEATIYDLGACVTSFKAPRELLFVRPDAKMDGSKPISGGLPFCWPQFGPGKLQQHGFARNLEWALLTPPGGVDNSVQYVLRDSDATRKMWPHHFRLLSTVSIDPKTRSLSSRLEVFNTGTEPLEFTGAIHSYYAVPSVDSTEVVFEGLLFPSGVEFIDRTQTPAQRGKMKMEDGGFRFTEETDTVLPKPLHTQGVVKLVSSHAPVTTVIQSSGGWEDVCLWNPYGDAKMGADSFVCVESAKVTEPVVVPAGGHWEGKVTVMDG</sequence>
<dbReference type="PANTHER" id="PTHR11122:SF39">
    <property type="entry name" value="GLUCOSE-6-PHOSPHATE 1-EPIMERASE"/>
    <property type="match status" value="1"/>
</dbReference>
<comment type="catalytic activity">
    <reaction evidence="1">
        <text>alpha-D-glucose 6-phosphate = beta-D-glucose 6-phosphate</text>
        <dbReference type="Rhea" id="RHEA:16249"/>
        <dbReference type="ChEBI" id="CHEBI:58225"/>
        <dbReference type="ChEBI" id="CHEBI:58247"/>
        <dbReference type="EC" id="5.1.3.15"/>
    </reaction>
</comment>
<feature type="signal peptide" evidence="7">
    <location>
        <begin position="1"/>
        <end position="21"/>
    </location>
</feature>
<name>A0A0G4HKZ2_9ALVE</name>
<proteinExistence type="inferred from homology"/>
<feature type="chain" id="PRO_5005191567" description="glucose-6-phosphate 1-epimerase" evidence="7">
    <location>
        <begin position="22"/>
        <end position="329"/>
    </location>
</feature>
<dbReference type="InterPro" id="IPR008183">
    <property type="entry name" value="Aldose_1/G6P_1-epimerase"/>
</dbReference>
<feature type="active site" evidence="6">
    <location>
        <position position="196"/>
    </location>
</feature>
<keyword evidence="7" id="KW-0732">Signal</keyword>
<evidence type="ECO:0000313" key="8">
    <source>
        <dbReference type="EMBL" id="CEM44983.1"/>
    </source>
</evidence>
<protein>
    <recommendedName>
        <fullName evidence="3 5">glucose-6-phosphate 1-epimerase</fullName>
        <ecNumber evidence="3 5">5.1.3.15</ecNumber>
    </recommendedName>
</protein>